<dbReference type="AlphaFoldDB" id="A0AAD9GEK6"/>
<accession>A0AAD9GEK6</accession>
<comment type="caution">
    <text evidence="1">The sequence shown here is derived from an EMBL/GenBank/DDBJ whole genome shotgun (WGS) entry which is preliminary data.</text>
</comment>
<organism evidence="1 2">
    <name type="scientific">Babesia divergens</name>
    <dbReference type="NCBI Taxonomy" id="32595"/>
    <lineage>
        <taxon>Eukaryota</taxon>
        <taxon>Sar</taxon>
        <taxon>Alveolata</taxon>
        <taxon>Apicomplexa</taxon>
        <taxon>Aconoidasida</taxon>
        <taxon>Piroplasmida</taxon>
        <taxon>Babesiidae</taxon>
        <taxon>Babesia</taxon>
    </lineage>
</organism>
<evidence type="ECO:0000313" key="2">
    <source>
        <dbReference type="Proteomes" id="UP001195914"/>
    </source>
</evidence>
<name>A0AAD9GEK6_BABDI</name>
<sequence>MSSYAGASVVAGGAYMISSLWQLQCVRHRASISSFKQWKDLLIFKRYDGHHVWCLPQQKPDEYGFRRIARKPPFFKMRKQSFPKITREYSASHALNRTLQIEYNWNGYAALYHEFNDTVQEHMPGVRINAIQKSVDTTLKVMAEDGRVIFDAATDSYTDVHDLVKQCYRKMLEH</sequence>
<gene>
    <name evidence="1" type="ORF">X943_004080</name>
</gene>
<reference evidence="1" key="2">
    <citation type="submission" date="2021-05" db="EMBL/GenBank/DDBJ databases">
        <authorList>
            <person name="Pain A."/>
        </authorList>
    </citation>
    <scope>NUCLEOTIDE SEQUENCE</scope>
    <source>
        <strain evidence="1">1802A</strain>
    </source>
</reference>
<dbReference type="EMBL" id="JAHBMH010000034">
    <property type="protein sequence ID" value="KAK1936913.1"/>
    <property type="molecule type" value="Genomic_DNA"/>
</dbReference>
<proteinExistence type="predicted"/>
<dbReference type="Proteomes" id="UP001195914">
    <property type="component" value="Unassembled WGS sequence"/>
</dbReference>
<keyword evidence="2" id="KW-1185">Reference proteome</keyword>
<reference evidence="1" key="1">
    <citation type="journal article" date="2014" name="Nucleic Acids Res.">
        <title>The evolutionary dynamics of variant antigen genes in Babesia reveal a history of genomic innovation underlying host-parasite interaction.</title>
        <authorList>
            <person name="Jackson A.P."/>
            <person name="Otto T.D."/>
            <person name="Darby A."/>
            <person name="Ramaprasad A."/>
            <person name="Xia D."/>
            <person name="Echaide I.E."/>
            <person name="Farber M."/>
            <person name="Gahlot S."/>
            <person name="Gamble J."/>
            <person name="Gupta D."/>
            <person name="Gupta Y."/>
            <person name="Jackson L."/>
            <person name="Malandrin L."/>
            <person name="Malas T.B."/>
            <person name="Moussa E."/>
            <person name="Nair M."/>
            <person name="Reid A.J."/>
            <person name="Sanders M."/>
            <person name="Sharma J."/>
            <person name="Tracey A."/>
            <person name="Quail M.A."/>
            <person name="Weir W."/>
            <person name="Wastling J.M."/>
            <person name="Hall N."/>
            <person name="Willadsen P."/>
            <person name="Lingelbach K."/>
            <person name="Shiels B."/>
            <person name="Tait A."/>
            <person name="Berriman M."/>
            <person name="Allred D.R."/>
            <person name="Pain A."/>
        </authorList>
    </citation>
    <scope>NUCLEOTIDE SEQUENCE</scope>
    <source>
        <strain evidence="1">1802A</strain>
    </source>
</reference>
<evidence type="ECO:0000313" key="1">
    <source>
        <dbReference type="EMBL" id="KAK1936913.1"/>
    </source>
</evidence>
<protein>
    <submittedName>
        <fullName evidence="1">Uncharacterized protein</fullName>
    </submittedName>
</protein>